<sequence>MKLLIYLVIIFHENMLVFICASNEENYLCSKTPTGSSNNNCENVNDTYTCYENIPAELPPNSTRVELHCIDPMSITNETFRGGGWERITYLRLFWNGQSSNTLSGGIFTGLKHLTALHINMVSLETLDKGVLDGLTNLTILNLDDCWQLNFNNFLDIMSNEDVLPNLHSLALRKTSSNNNYNVILGDRFWKILKRPVKSLDISEMKVNAYDFRILDTDDSFGRTLEIFNLSRISTFNVLNSFRSETRALQNLKAIDLSRIFNEGQRRDALFWCSPVTRSRPNVHDMRSIVNNTGWTKLLENVDTIYMDQMCGDAETLSPLIFQHIKNVSYCSEEGESVMSNLKQLYLRKNNIRVLDAEVRIDMLSSMEFIDFSENGLEYIHPVILKNFHSLKHLKLSNNRLGQMQLRNESNFVRLFRSLSYLEHIKLDNNGIYSIPPLTFAGNTRLTTLDLESNMITVLTCVLIEVPSLRHLNLRNNRLTIIQSSTIDCLTKIPSVEVAMGGNELTCQKCSDYSSVQSLLKAKALIADFDELRCETQTHVQVKVTTDLLTSLRFDCYRTGIIGATVASTVAFVSALCVGISLRRYKRKLQQREDRMVRVVANLYQGNGFAVYMIYSSVDEVFVRSAVVAPLNETLKHVVGVERDLVCIGDEQFRVGWNIYREIYRCMERSNVAVVVISEGFANSVFCDQELDIAMQLKKPVILLLKGDVDINQHSEHIQLLYRTNVRILFEYEGNKLVLKTTWDKICESFLQMG</sequence>
<dbReference type="SMART" id="SM00369">
    <property type="entry name" value="LRR_TYP"/>
    <property type="match status" value="6"/>
</dbReference>
<evidence type="ECO:0000256" key="1">
    <source>
        <dbReference type="ARBA" id="ARBA00004167"/>
    </source>
</evidence>
<dbReference type="Gene3D" id="3.80.10.10">
    <property type="entry name" value="Ribonuclease Inhibitor"/>
    <property type="match status" value="3"/>
</dbReference>
<keyword evidence="5 12" id="KW-0732">Signal</keyword>
<dbReference type="SMART" id="SM00255">
    <property type="entry name" value="TIR"/>
    <property type="match status" value="1"/>
</dbReference>
<dbReference type="GO" id="GO:0005886">
    <property type="term" value="C:plasma membrane"/>
    <property type="evidence" value="ECO:0007669"/>
    <property type="project" value="TreeGrafter"/>
</dbReference>
<evidence type="ECO:0000256" key="7">
    <source>
        <dbReference type="ARBA" id="ARBA00022989"/>
    </source>
</evidence>
<dbReference type="InterPro" id="IPR003591">
    <property type="entry name" value="Leu-rich_rpt_typical-subtyp"/>
</dbReference>
<keyword evidence="9" id="KW-0675">Receptor</keyword>
<evidence type="ECO:0000256" key="4">
    <source>
        <dbReference type="ARBA" id="ARBA00022692"/>
    </source>
</evidence>
<comment type="similarity">
    <text evidence="2">Belongs to the Toll-like receptor family.</text>
</comment>
<dbReference type="Pfam" id="PF13855">
    <property type="entry name" value="LRR_8"/>
    <property type="match status" value="2"/>
</dbReference>
<accession>A0A9D4JIL9</accession>
<keyword evidence="4 11" id="KW-0812">Transmembrane</keyword>
<dbReference type="PANTHER" id="PTHR24365:SF541">
    <property type="entry name" value="PROTEIN TOLL-RELATED"/>
    <property type="match status" value="1"/>
</dbReference>
<gene>
    <name evidence="14" type="ORF">DPMN_142394</name>
</gene>
<feature type="transmembrane region" description="Helical" evidence="11">
    <location>
        <begin position="561"/>
        <end position="582"/>
    </location>
</feature>
<evidence type="ECO:0000256" key="3">
    <source>
        <dbReference type="ARBA" id="ARBA00022614"/>
    </source>
</evidence>
<comment type="subcellular location">
    <subcellularLocation>
        <location evidence="1">Membrane</location>
        <topology evidence="1">Single-pass membrane protein</topology>
    </subcellularLocation>
</comment>
<evidence type="ECO:0000256" key="10">
    <source>
        <dbReference type="ARBA" id="ARBA00023180"/>
    </source>
</evidence>
<evidence type="ECO:0000259" key="13">
    <source>
        <dbReference type="PROSITE" id="PS50104"/>
    </source>
</evidence>
<evidence type="ECO:0000256" key="2">
    <source>
        <dbReference type="ARBA" id="ARBA00009634"/>
    </source>
</evidence>
<evidence type="ECO:0000313" key="14">
    <source>
        <dbReference type="EMBL" id="KAH3813921.1"/>
    </source>
</evidence>
<evidence type="ECO:0000313" key="15">
    <source>
        <dbReference type="Proteomes" id="UP000828390"/>
    </source>
</evidence>
<keyword evidence="3" id="KW-0433">Leucine-rich repeat</keyword>
<keyword evidence="6" id="KW-0677">Repeat</keyword>
<dbReference type="EMBL" id="JAIWYP010000006">
    <property type="protein sequence ID" value="KAH3813921.1"/>
    <property type="molecule type" value="Genomic_DNA"/>
</dbReference>
<dbReference type="InterPro" id="IPR001611">
    <property type="entry name" value="Leu-rich_rpt"/>
</dbReference>
<dbReference type="PANTHER" id="PTHR24365">
    <property type="entry name" value="TOLL-LIKE RECEPTOR"/>
    <property type="match status" value="1"/>
</dbReference>
<reference evidence="14" key="1">
    <citation type="journal article" date="2019" name="bioRxiv">
        <title>The Genome of the Zebra Mussel, Dreissena polymorpha: A Resource for Invasive Species Research.</title>
        <authorList>
            <person name="McCartney M.A."/>
            <person name="Auch B."/>
            <person name="Kono T."/>
            <person name="Mallez S."/>
            <person name="Zhang Y."/>
            <person name="Obille A."/>
            <person name="Becker A."/>
            <person name="Abrahante J.E."/>
            <person name="Garbe J."/>
            <person name="Badalamenti J.P."/>
            <person name="Herman A."/>
            <person name="Mangelson H."/>
            <person name="Liachko I."/>
            <person name="Sullivan S."/>
            <person name="Sone E.D."/>
            <person name="Koren S."/>
            <person name="Silverstein K.A.T."/>
            <person name="Beckman K.B."/>
            <person name="Gohl D.M."/>
        </authorList>
    </citation>
    <scope>NUCLEOTIDE SEQUENCE</scope>
    <source>
        <strain evidence="14">Duluth1</strain>
        <tissue evidence="14">Whole animal</tissue>
    </source>
</reference>
<protein>
    <recommendedName>
        <fullName evidence="13">TIR domain-containing protein</fullName>
    </recommendedName>
</protein>
<dbReference type="Gene3D" id="3.40.50.10140">
    <property type="entry name" value="Toll/interleukin-1 receptor homology (TIR) domain"/>
    <property type="match status" value="1"/>
</dbReference>
<feature type="chain" id="PRO_5039154484" description="TIR domain-containing protein" evidence="12">
    <location>
        <begin position="22"/>
        <end position="754"/>
    </location>
</feature>
<keyword evidence="7 11" id="KW-1133">Transmembrane helix</keyword>
<reference evidence="14" key="2">
    <citation type="submission" date="2020-11" db="EMBL/GenBank/DDBJ databases">
        <authorList>
            <person name="McCartney M.A."/>
            <person name="Auch B."/>
            <person name="Kono T."/>
            <person name="Mallez S."/>
            <person name="Becker A."/>
            <person name="Gohl D.M."/>
            <person name="Silverstein K.A.T."/>
            <person name="Koren S."/>
            <person name="Bechman K.B."/>
            <person name="Herman A."/>
            <person name="Abrahante J.E."/>
            <person name="Garbe J."/>
        </authorList>
    </citation>
    <scope>NUCLEOTIDE SEQUENCE</scope>
    <source>
        <strain evidence="14">Duluth1</strain>
        <tissue evidence="14">Whole animal</tissue>
    </source>
</reference>
<comment type="caution">
    <text evidence="14">The sequence shown here is derived from an EMBL/GenBank/DDBJ whole genome shotgun (WGS) entry which is preliminary data.</text>
</comment>
<keyword evidence="15" id="KW-1185">Reference proteome</keyword>
<dbReference type="SUPFAM" id="SSF52200">
    <property type="entry name" value="Toll/Interleukin receptor TIR domain"/>
    <property type="match status" value="1"/>
</dbReference>
<name>A0A9D4JIL9_DREPO</name>
<dbReference type="Pfam" id="PF01582">
    <property type="entry name" value="TIR"/>
    <property type="match status" value="1"/>
</dbReference>
<dbReference type="PROSITE" id="PS50104">
    <property type="entry name" value="TIR"/>
    <property type="match status" value="1"/>
</dbReference>
<feature type="domain" description="TIR" evidence="13">
    <location>
        <begin position="607"/>
        <end position="750"/>
    </location>
</feature>
<evidence type="ECO:0000256" key="11">
    <source>
        <dbReference type="SAM" id="Phobius"/>
    </source>
</evidence>
<feature type="signal peptide" evidence="12">
    <location>
        <begin position="1"/>
        <end position="21"/>
    </location>
</feature>
<proteinExistence type="inferred from homology"/>
<dbReference type="PROSITE" id="PS51450">
    <property type="entry name" value="LRR"/>
    <property type="match status" value="1"/>
</dbReference>
<dbReference type="AlphaFoldDB" id="A0A9D4JIL9"/>
<dbReference type="InterPro" id="IPR000157">
    <property type="entry name" value="TIR_dom"/>
</dbReference>
<keyword evidence="8 11" id="KW-0472">Membrane</keyword>
<evidence type="ECO:0000256" key="6">
    <source>
        <dbReference type="ARBA" id="ARBA00022737"/>
    </source>
</evidence>
<evidence type="ECO:0000256" key="5">
    <source>
        <dbReference type="ARBA" id="ARBA00022729"/>
    </source>
</evidence>
<evidence type="ECO:0000256" key="8">
    <source>
        <dbReference type="ARBA" id="ARBA00023136"/>
    </source>
</evidence>
<dbReference type="GO" id="GO:0007165">
    <property type="term" value="P:signal transduction"/>
    <property type="evidence" value="ECO:0007669"/>
    <property type="project" value="InterPro"/>
</dbReference>
<dbReference type="InterPro" id="IPR032675">
    <property type="entry name" value="LRR_dom_sf"/>
</dbReference>
<dbReference type="SUPFAM" id="SSF52058">
    <property type="entry name" value="L domain-like"/>
    <property type="match status" value="1"/>
</dbReference>
<dbReference type="Proteomes" id="UP000828390">
    <property type="component" value="Unassembled WGS sequence"/>
</dbReference>
<dbReference type="GO" id="GO:0038023">
    <property type="term" value="F:signaling receptor activity"/>
    <property type="evidence" value="ECO:0007669"/>
    <property type="project" value="TreeGrafter"/>
</dbReference>
<dbReference type="InterPro" id="IPR035897">
    <property type="entry name" value="Toll_tir_struct_dom_sf"/>
</dbReference>
<organism evidence="14 15">
    <name type="scientific">Dreissena polymorpha</name>
    <name type="common">Zebra mussel</name>
    <name type="synonym">Mytilus polymorpha</name>
    <dbReference type="NCBI Taxonomy" id="45954"/>
    <lineage>
        <taxon>Eukaryota</taxon>
        <taxon>Metazoa</taxon>
        <taxon>Spiralia</taxon>
        <taxon>Lophotrochozoa</taxon>
        <taxon>Mollusca</taxon>
        <taxon>Bivalvia</taxon>
        <taxon>Autobranchia</taxon>
        <taxon>Heteroconchia</taxon>
        <taxon>Euheterodonta</taxon>
        <taxon>Imparidentia</taxon>
        <taxon>Neoheterodontei</taxon>
        <taxon>Myida</taxon>
        <taxon>Dreissenoidea</taxon>
        <taxon>Dreissenidae</taxon>
        <taxon>Dreissena</taxon>
    </lineage>
</organism>
<evidence type="ECO:0000256" key="9">
    <source>
        <dbReference type="ARBA" id="ARBA00023170"/>
    </source>
</evidence>
<evidence type="ECO:0000256" key="12">
    <source>
        <dbReference type="SAM" id="SignalP"/>
    </source>
</evidence>
<keyword evidence="10" id="KW-0325">Glycoprotein</keyword>